<dbReference type="GO" id="GO:0005524">
    <property type="term" value="F:ATP binding"/>
    <property type="evidence" value="ECO:0007669"/>
    <property type="project" value="UniProtKB-KW"/>
</dbReference>
<dbReference type="InterPro" id="IPR017871">
    <property type="entry name" value="ABC_transporter-like_CS"/>
</dbReference>
<dbReference type="InterPro" id="IPR011527">
    <property type="entry name" value="ABC1_TM_dom"/>
</dbReference>
<dbReference type="Gene3D" id="3.40.50.300">
    <property type="entry name" value="P-loop containing nucleotide triphosphate hydrolases"/>
    <property type="match status" value="2"/>
</dbReference>
<name>A0A813DTM3_POLGL</name>
<dbReference type="PROSITE" id="PS50893">
    <property type="entry name" value="ABC_TRANSPORTER_2"/>
    <property type="match status" value="2"/>
</dbReference>
<feature type="non-terminal residue" evidence="12">
    <location>
        <position position="1326"/>
    </location>
</feature>
<dbReference type="GO" id="GO:0007031">
    <property type="term" value="P:peroxisome organization"/>
    <property type="evidence" value="ECO:0007669"/>
    <property type="project" value="TreeGrafter"/>
</dbReference>
<evidence type="ECO:0000256" key="10">
    <source>
        <dbReference type="SAM" id="Phobius"/>
    </source>
</evidence>
<evidence type="ECO:0000256" key="2">
    <source>
        <dbReference type="ARBA" id="ARBA00022448"/>
    </source>
</evidence>
<dbReference type="InterPro" id="IPR003593">
    <property type="entry name" value="AAA+_ATPase"/>
</dbReference>
<feature type="transmembrane region" description="Helical" evidence="10">
    <location>
        <begin position="232"/>
        <end position="254"/>
    </location>
</feature>
<feature type="region of interest" description="Disordered" evidence="9">
    <location>
        <begin position="692"/>
        <end position="756"/>
    </location>
</feature>
<gene>
    <name evidence="12" type="ORF">PGLA1383_LOCUS8385</name>
</gene>
<keyword evidence="3 10" id="KW-0812">Transmembrane</keyword>
<feature type="transmembrane region" description="Helical" evidence="10">
    <location>
        <begin position="261"/>
        <end position="280"/>
    </location>
</feature>
<dbReference type="PANTHER" id="PTHR11384">
    <property type="entry name" value="ATP-BINDING CASSETTE, SUB-FAMILY D MEMBER"/>
    <property type="match status" value="1"/>
</dbReference>
<evidence type="ECO:0000256" key="8">
    <source>
        <dbReference type="SAM" id="Coils"/>
    </source>
</evidence>
<reference evidence="12" key="1">
    <citation type="submission" date="2021-02" db="EMBL/GenBank/DDBJ databases">
        <authorList>
            <person name="Dougan E. K."/>
            <person name="Rhodes N."/>
            <person name="Thang M."/>
            <person name="Chan C."/>
        </authorList>
    </citation>
    <scope>NUCLEOTIDE SEQUENCE</scope>
</reference>
<evidence type="ECO:0000256" key="9">
    <source>
        <dbReference type="SAM" id="MobiDB-lite"/>
    </source>
</evidence>
<dbReference type="InterPro" id="IPR050835">
    <property type="entry name" value="ABC_transporter_sub-D"/>
</dbReference>
<dbReference type="EMBL" id="CAJNNV010003796">
    <property type="protein sequence ID" value="CAE8589637.1"/>
    <property type="molecule type" value="Genomic_DNA"/>
</dbReference>
<dbReference type="Pfam" id="PF06472">
    <property type="entry name" value="ABC_membrane_2"/>
    <property type="match status" value="2"/>
</dbReference>
<keyword evidence="6 10" id="KW-1133">Transmembrane helix</keyword>
<keyword evidence="7 10" id="KW-0472">Membrane</keyword>
<evidence type="ECO:0000256" key="5">
    <source>
        <dbReference type="ARBA" id="ARBA00022840"/>
    </source>
</evidence>
<comment type="similarity">
    <text evidence="1">Belongs to the ABC transporter superfamily. ABCD family. Peroxisomal fatty acyl CoA transporter (TC 3.A.1.203) subfamily.</text>
</comment>
<sequence>ATLGRELLAPHLPIHGRGTWVVKAILQHPSVRKALRRWKVWLAAILAAAFAARRLRSRRLTPQPLPLQNSAPDTSPPPQLPLQTTTALRPRHRFAELLRPESGDGKGGGELIVGSREMATLVVTSILNAWLMLYKAWLMREFVTGQNMSDWRQWLKALAKFPVVTLASALLQQTTKYTQARVSLLWRQAATRRLMRGYFSGMNYYKLLHHGTLRIEDPDVRMCSDVRSACDALTGVFITGLSGFTMSLFSSYALYRRRGLWAVFLPYLYSFILVPMSFYLTSPDWTVVALVQKAWGGYQQALTRVGLMGEGVAMLRGEAFEKDVLDQHAADRASAERANWAAMGVFEWFQHFTSNPAMPGVWQTVASFGASFIAMRAYGPGRPVLDPRIPNEAIVYEYGANISDFWQVFYAVRGASTFMAAFENYKRCSQNVKRVEELQDAFAQLEIEADQAQTTSFLEGDCISFEDVSVVTPTGTRLLSGLNFKVEQGRNLMICGHNGAGKSSIFRCLGGLWPVATGRITCPRSTDGSGRGLHGAVYYLPQRPANILGSLSDQLTYPDRVPGGLPAEELRRWLSYADVDHLVDAAEKAGKLQEEADWATKLSLGEQQRLGIARVLYHRPRFAILDECTSAVSKEMERWLFQVARELGISCVTISHRPALLEYHQQMLSLTGKLAEDGRGWELVDLPTSDGLPDFEAKQPADTEAEVHRRVQSLLQSRTGRRRQAPAASNGSSLQTSALQATPSSSSSSTAPAAPHDVLKRWPSAARRIAAALQLHQASPASRVRFAALCACLMIRPQAAWEVYRTVGGSVGLAMCNDGAGLCAELLLNVTYAAGLCCLDRLIEALSRRLMLDTWSDLVSSLHRKALEAAAFHRVDLENPMQRIAEAKALLDDVKNQFSYTGGLLAQMIYFLPLLVRGGGPLPAATLVGLYAIHFGVRTHCMPNFKAITAKFSQFDDRFQVAQTRMRHVAEPVAFCGGGQAECQRVEEHFERLCEHRLCSMHEEFTYNFLTEFFLMYDNLPIWFHRLLSFNFAFRNVPIGGASPASAVQNYLYDRTISVSLVGVQALTAFPAELAKMDSRATRLLELQEALECVSQPHAGRRALATSSNDIVVSDLDLVTPSGTILARGMTFQVNRGDPLLVTGQNGAGKTGLARVLLGLWPTSGDRAVVSVPQDLSIVPQRPYLASGCLGDQVTYPKRFVPGDESRAQRALEEVGLTRLLDRAGDCRWMFRCNWDEVLSGGEQQRLALSRVLFHRPSFALLDECTSMVAADDEERLYRAVIQAGVTPLTFSQRLFLPLLHPQELRLTGDGGVLGWSLDRIGSQPP</sequence>
<dbReference type="PANTHER" id="PTHR11384:SF59">
    <property type="entry name" value="LYSOSOMAL COBALAMIN TRANSPORTER ABCD4"/>
    <property type="match status" value="1"/>
</dbReference>
<dbReference type="CDD" id="cd03223">
    <property type="entry name" value="ABCD_peroxisomal_ALDP"/>
    <property type="match status" value="1"/>
</dbReference>
<dbReference type="Gene3D" id="1.20.1560.10">
    <property type="entry name" value="ABC transporter type 1, transmembrane domain"/>
    <property type="match status" value="1"/>
</dbReference>
<keyword evidence="4" id="KW-0547">Nucleotide-binding</keyword>
<organism evidence="12 13">
    <name type="scientific">Polarella glacialis</name>
    <name type="common">Dinoflagellate</name>
    <dbReference type="NCBI Taxonomy" id="89957"/>
    <lineage>
        <taxon>Eukaryota</taxon>
        <taxon>Sar</taxon>
        <taxon>Alveolata</taxon>
        <taxon>Dinophyceae</taxon>
        <taxon>Suessiales</taxon>
        <taxon>Suessiaceae</taxon>
        <taxon>Polarella</taxon>
    </lineage>
</organism>
<proteinExistence type="inferred from homology"/>
<dbReference type="GO" id="GO:0015910">
    <property type="term" value="P:long-chain fatty acid import into peroxisome"/>
    <property type="evidence" value="ECO:0007669"/>
    <property type="project" value="TreeGrafter"/>
</dbReference>
<dbReference type="InterPro" id="IPR027417">
    <property type="entry name" value="P-loop_NTPase"/>
</dbReference>
<dbReference type="GO" id="GO:0016887">
    <property type="term" value="F:ATP hydrolysis activity"/>
    <property type="evidence" value="ECO:0007669"/>
    <property type="project" value="InterPro"/>
</dbReference>
<evidence type="ECO:0000256" key="7">
    <source>
        <dbReference type="ARBA" id="ARBA00023136"/>
    </source>
</evidence>
<evidence type="ECO:0000313" key="13">
    <source>
        <dbReference type="Proteomes" id="UP000654075"/>
    </source>
</evidence>
<dbReference type="GO" id="GO:0006635">
    <property type="term" value="P:fatty acid beta-oxidation"/>
    <property type="evidence" value="ECO:0007669"/>
    <property type="project" value="TreeGrafter"/>
</dbReference>
<protein>
    <recommendedName>
        <fullName evidence="11">ABC transporter domain-containing protein</fullName>
    </recommendedName>
</protein>
<feature type="coiled-coil region" evidence="8">
    <location>
        <begin position="428"/>
        <end position="455"/>
    </location>
</feature>
<dbReference type="GO" id="GO:0005778">
    <property type="term" value="C:peroxisomal membrane"/>
    <property type="evidence" value="ECO:0007669"/>
    <property type="project" value="TreeGrafter"/>
</dbReference>
<evidence type="ECO:0000313" key="12">
    <source>
        <dbReference type="EMBL" id="CAE8589637.1"/>
    </source>
</evidence>
<dbReference type="InterPro" id="IPR003439">
    <property type="entry name" value="ABC_transporter-like_ATP-bd"/>
</dbReference>
<keyword evidence="8" id="KW-0175">Coiled coil</keyword>
<keyword evidence="2" id="KW-0813">Transport</keyword>
<keyword evidence="5" id="KW-0067">ATP-binding</keyword>
<dbReference type="GO" id="GO:0140359">
    <property type="term" value="F:ABC-type transporter activity"/>
    <property type="evidence" value="ECO:0007669"/>
    <property type="project" value="InterPro"/>
</dbReference>
<dbReference type="OMA" id="SKEMERW"/>
<evidence type="ECO:0000259" key="11">
    <source>
        <dbReference type="PROSITE" id="PS50893"/>
    </source>
</evidence>
<evidence type="ECO:0000256" key="6">
    <source>
        <dbReference type="ARBA" id="ARBA00022989"/>
    </source>
</evidence>
<dbReference type="GO" id="GO:0042760">
    <property type="term" value="P:very long-chain fatty acid catabolic process"/>
    <property type="evidence" value="ECO:0007669"/>
    <property type="project" value="TreeGrafter"/>
</dbReference>
<feature type="domain" description="ABC transporter" evidence="11">
    <location>
        <begin position="463"/>
        <end position="696"/>
    </location>
</feature>
<dbReference type="PROSITE" id="PS00211">
    <property type="entry name" value="ABC_TRANSPORTER_1"/>
    <property type="match status" value="2"/>
</dbReference>
<accession>A0A813DTM3</accession>
<keyword evidence="13" id="KW-1185">Reference proteome</keyword>
<dbReference type="SUPFAM" id="SSF90123">
    <property type="entry name" value="ABC transporter transmembrane region"/>
    <property type="match status" value="1"/>
</dbReference>
<feature type="region of interest" description="Disordered" evidence="9">
    <location>
        <begin position="62"/>
        <end position="85"/>
    </location>
</feature>
<evidence type="ECO:0000256" key="4">
    <source>
        <dbReference type="ARBA" id="ARBA00022741"/>
    </source>
</evidence>
<evidence type="ECO:0000256" key="3">
    <source>
        <dbReference type="ARBA" id="ARBA00022692"/>
    </source>
</evidence>
<dbReference type="GO" id="GO:0005324">
    <property type="term" value="F:long-chain fatty acid transmembrane transporter activity"/>
    <property type="evidence" value="ECO:0007669"/>
    <property type="project" value="TreeGrafter"/>
</dbReference>
<feature type="compositionally biased region" description="Low complexity" evidence="9">
    <location>
        <begin position="736"/>
        <end position="755"/>
    </location>
</feature>
<dbReference type="SMART" id="SM00382">
    <property type="entry name" value="AAA"/>
    <property type="match status" value="2"/>
</dbReference>
<dbReference type="Pfam" id="PF00005">
    <property type="entry name" value="ABC_tran"/>
    <property type="match status" value="2"/>
</dbReference>
<dbReference type="OrthoDB" id="422637at2759"/>
<feature type="compositionally biased region" description="Basic and acidic residues" evidence="9">
    <location>
        <begin position="695"/>
        <end position="709"/>
    </location>
</feature>
<dbReference type="SUPFAM" id="SSF52540">
    <property type="entry name" value="P-loop containing nucleoside triphosphate hydrolases"/>
    <property type="match status" value="2"/>
</dbReference>
<dbReference type="InterPro" id="IPR036640">
    <property type="entry name" value="ABC1_TM_sf"/>
</dbReference>
<evidence type="ECO:0000256" key="1">
    <source>
        <dbReference type="ARBA" id="ARBA00008575"/>
    </source>
</evidence>
<comment type="caution">
    <text evidence="12">The sequence shown here is derived from an EMBL/GenBank/DDBJ whole genome shotgun (WGS) entry which is preliminary data.</text>
</comment>
<feature type="domain" description="ABC transporter" evidence="11">
    <location>
        <begin position="1111"/>
        <end position="1321"/>
    </location>
</feature>
<dbReference type="Proteomes" id="UP000654075">
    <property type="component" value="Unassembled WGS sequence"/>
</dbReference>